<reference evidence="1" key="1">
    <citation type="submission" date="2017-12" db="EMBL/GenBank/DDBJ databases">
        <title>Gene loss provides genomic basis for host adaptation in cereal stripe rust fungi.</title>
        <authorList>
            <person name="Xia C."/>
        </authorList>
    </citation>
    <scope>NUCLEOTIDE SEQUENCE [LARGE SCALE GENOMIC DNA]</scope>
    <source>
        <strain evidence="1">93-210</strain>
    </source>
</reference>
<evidence type="ECO:0000313" key="1">
    <source>
        <dbReference type="EMBL" id="POW02178.1"/>
    </source>
</evidence>
<proteinExistence type="predicted"/>
<accession>A0A2S4UY25</accession>
<gene>
    <name evidence="1" type="ORF">PSTT_11936</name>
</gene>
<dbReference type="Proteomes" id="UP000239156">
    <property type="component" value="Unassembled WGS sequence"/>
</dbReference>
<dbReference type="InterPro" id="IPR008942">
    <property type="entry name" value="ENTH_VHS"/>
</dbReference>
<organism evidence="1 2">
    <name type="scientific">Puccinia striiformis</name>
    <dbReference type="NCBI Taxonomy" id="27350"/>
    <lineage>
        <taxon>Eukaryota</taxon>
        <taxon>Fungi</taxon>
        <taxon>Dikarya</taxon>
        <taxon>Basidiomycota</taxon>
        <taxon>Pucciniomycotina</taxon>
        <taxon>Pucciniomycetes</taxon>
        <taxon>Pucciniales</taxon>
        <taxon>Pucciniaceae</taxon>
        <taxon>Puccinia</taxon>
    </lineage>
</organism>
<evidence type="ECO:0008006" key="3">
    <source>
        <dbReference type="Google" id="ProtNLM"/>
    </source>
</evidence>
<keyword evidence="2" id="KW-1185">Reference proteome</keyword>
<dbReference type="InterPro" id="IPR006912">
    <property type="entry name" value="Harbinger_derived_prot"/>
</dbReference>
<dbReference type="EMBL" id="PKSL01000146">
    <property type="protein sequence ID" value="POW02178.1"/>
    <property type="molecule type" value="Genomic_DNA"/>
</dbReference>
<sequence length="268" mass="30805">MLAYGCSADFLDEYFRMAESTALESLKRFRRAVVNVFSEEYLCILNPEDILRLLKVAKKQGFPGMLGSLDCMHWTWKNCPTAYAGQYSGKEKEPTIILVAVASYNTWIWHAFFGLPGTLNNVNVLDQSPVFKKLQDGVGLAARWSIIKQPGRLWKHKDLTYIMKACIILHNMIVEDERDTPDADNYNYDLLRFATEADSTSSSESDFHQFLQRYQAIQNQTTHNQLKNDLIEHQWALYEKRVKYQKLMADVPTDLSSNEGSESEADHS</sequence>
<dbReference type="PANTHER" id="PTHR47150">
    <property type="entry name" value="OS12G0169200 PROTEIN"/>
    <property type="match status" value="1"/>
</dbReference>
<dbReference type="AlphaFoldDB" id="A0A2S4UY25"/>
<dbReference type="VEuPathDB" id="FungiDB:PSTT_11936"/>
<dbReference type="Pfam" id="PF04827">
    <property type="entry name" value="Plant_tran"/>
    <property type="match status" value="2"/>
</dbReference>
<evidence type="ECO:0000313" key="2">
    <source>
        <dbReference type="Proteomes" id="UP000239156"/>
    </source>
</evidence>
<protein>
    <recommendedName>
        <fullName evidence="3">DDE Tnp4 domain-containing protein</fullName>
    </recommendedName>
</protein>
<dbReference type="SUPFAM" id="SSF48464">
    <property type="entry name" value="ENTH/VHS domain"/>
    <property type="match status" value="1"/>
</dbReference>
<dbReference type="VEuPathDB" id="FungiDB:PSHT_02586"/>
<name>A0A2S4UY25_9BASI</name>
<dbReference type="PANTHER" id="PTHR47150:SF5">
    <property type="entry name" value="OS07G0546750 PROTEIN"/>
    <property type="match status" value="1"/>
</dbReference>
<comment type="caution">
    <text evidence="1">The sequence shown here is derived from an EMBL/GenBank/DDBJ whole genome shotgun (WGS) entry which is preliminary data.</text>
</comment>